<accession>B1ZR12</accession>
<dbReference type="OrthoDB" id="193607at2"/>
<dbReference type="GO" id="GO:0044780">
    <property type="term" value="P:bacterial-type flagellum assembly"/>
    <property type="evidence" value="ECO:0007669"/>
    <property type="project" value="UniProtKB-UniRule"/>
</dbReference>
<comment type="function">
    <text evidence="4">Acts as an anti-CsrA protein, binds CsrA and prevents it from repressing translation of its target genes, one of which is flagellin. Binds to flagellin and participates in the assembly of the flagellum.</text>
</comment>
<evidence type="ECO:0000313" key="6">
    <source>
        <dbReference type="Proteomes" id="UP000007013"/>
    </source>
</evidence>
<dbReference type="GO" id="GO:0005737">
    <property type="term" value="C:cytoplasm"/>
    <property type="evidence" value="ECO:0007669"/>
    <property type="project" value="UniProtKB-SubCell"/>
</dbReference>
<protein>
    <recommendedName>
        <fullName evidence="4">Flagellar assembly factor FliW</fullName>
    </recommendedName>
</protein>
<evidence type="ECO:0000313" key="5">
    <source>
        <dbReference type="EMBL" id="ACB73679.1"/>
    </source>
</evidence>
<keyword evidence="3 4" id="KW-0810">Translation regulation</keyword>
<dbReference type="SUPFAM" id="SSF141457">
    <property type="entry name" value="BH3618-like"/>
    <property type="match status" value="1"/>
</dbReference>
<comment type="subunit">
    <text evidence="4">Interacts with translational regulator CsrA and flagellin(s).</text>
</comment>
<dbReference type="Pfam" id="PF02623">
    <property type="entry name" value="FliW"/>
    <property type="match status" value="1"/>
</dbReference>
<evidence type="ECO:0000256" key="1">
    <source>
        <dbReference type="ARBA" id="ARBA00022490"/>
    </source>
</evidence>
<keyword evidence="1 4" id="KW-0963">Cytoplasm</keyword>
<proteinExistence type="inferred from homology"/>
<evidence type="ECO:0000256" key="2">
    <source>
        <dbReference type="ARBA" id="ARBA00022795"/>
    </source>
</evidence>
<dbReference type="HOGENOM" id="CLU_112356_0_2_0"/>
<dbReference type="Proteomes" id="UP000007013">
    <property type="component" value="Chromosome"/>
</dbReference>
<dbReference type="InterPro" id="IPR024046">
    <property type="entry name" value="Flagellar_assmbl_FliW_dom_sf"/>
</dbReference>
<dbReference type="HAMAP" id="MF_01185">
    <property type="entry name" value="FliW"/>
    <property type="match status" value="1"/>
</dbReference>
<dbReference type="eggNOG" id="COG1699">
    <property type="taxonomic scope" value="Bacteria"/>
</dbReference>
<dbReference type="KEGG" id="ote:Oter_0389"/>
<dbReference type="PANTHER" id="PTHR39190">
    <property type="entry name" value="FLAGELLAR ASSEMBLY FACTOR FLIW"/>
    <property type="match status" value="1"/>
</dbReference>
<evidence type="ECO:0000256" key="3">
    <source>
        <dbReference type="ARBA" id="ARBA00022845"/>
    </source>
</evidence>
<gene>
    <name evidence="4" type="primary">fliW</name>
    <name evidence="5" type="ordered locus">Oter_0389</name>
</gene>
<dbReference type="EMBL" id="CP001032">
    <property type="protein sequence ID" value="ACB73679.1"/>
    <property type="molecule type" value="Genomic_DNA"/>
</dbReference>
<dbReference type="GO" id="GO:0006417">
    <property type="term" value="P:regulation of translation"/>
    <property type="evidence" value="ECO:0007669"/>
    <property type="project" value="UniProtKB-KW"/>
</dbReference>
<sequence length="154" mass="17509">MKVIFDLTPIDFEQPTANEITLPNGIIGFSQYTRAELLYMPDHLPFLWMRLHGPDTIHFIVMEPGGIVPDYEPEIFDEDALQLGIEDPSQAMVLNIVTLRQQQPIDASVNLVGPLIVNRRTRVGRQLVISNYSRYSAHHLLIDRSPARTCERSA</sequence>
<dbReference type="PANTHER" id="PTHR39190:SF1">
    <property type="entry name" value="FLAGELLAR ASSEMBLY FACTOR FLIW"/>
    <property type="match status" value="1"/>
</dbReference>
<keyword evidence="4" id="KW-0143">Chaperone</keyword>
<dbReference type="RefSeq" id="WP_012373217.1">
    <property type="nucleotide sequence ID" value="NC_010571.1"/>
</dbReference>
<organism evidence="5 6">
    <name type="scientific">Opitutus terrae (strain DSM 11246 / JCM 15787 / PB90-1)</name>
    <dbReference type="NCBI Taxonomy" id="452637"/>
    <lineage>
        <taxon>Bacteria</taxon>
        <taxon>Pseudomonadati</taxon>
        <taxon>Verrucomicrobiota</taxon>
        <taxon>Opitutia</taxon>
        <taxon>Opitutales</taxon>
        <taxon>Opitutaceae</taxon>
        <taxon>Opitutus</taxon>
    </lineage>
</organism>
<comment type="similarity">
    <text evidence="4">Belongs to the FliW family.</text>
</comment>
<name>B1ZR12_OPITP</name>
<comment type="subcellular location">
    <subcellularLocation>
        <location evidence="4">Cytoplasm</location>
    </subcellularLocation>
</comment>
<dbReference type="STRING" id="452637.Oter_0389"/>
<reference evidence="5 6" key="1">
    <citation type="journal article" date="2011" name="J. Bacteriol.">
        <title>Genome sequence of the verrucomicrobium Opitutus terrae PB90-1, an abundant inhabitant of rice paddy soil ecosystems.</title>
        <authorList>
            <person name="van Passel M.W."/>
            <person name="Kant R."/>
            <person name="Palva A."/>
            <person name="Copeland A."/>
            <person name="Lucas S."/>
            <person name="Lapidus A."/>
            <person name="Glavina del Rio T."/>
            <person name="Pitluck S."/>
            <person name="Goltsman E."/>
            <person name="Clum A."/>
            <person name="Sun H."/>
            <person name="Schmutz J."/>
            <person name="Larimer F.W."/>
            <person name="Land M.L."/>
            <person name="Hauser L."/>
            <person name="Kyrpides N."/>
            <person name="Mikhailova N."/>
            <person name="Richardson P.P."/>
            <person name="Janssen P.H."/>
            <person name="de Vos W.M."/>
            <person name="Smidt H."/>
        </authorList>
    </citation>
    <scope>NUCLEOTIDE SEQUENCE [LARGE SCALE GENOMIC DNA]</scope>
    <source>
        <strain evidence="6">DSM 11246 / JCM 15787 / PB90-1</strain>
    </source>
</reference>
<dbReference type="InterPro" id="IPR003775">
    <property type="entry name" value="Flagellar_assembly_factor_FliW"/>
</dbReference>
<evidence type="ECO:0000256" key="4">
    <source>
        <dbReference type="HAMAP-Rule" id="MF_01185"/>
    </source>
</evidence>
<dbReference type="AlphaFoldDB" id="B1ZR12"/>
<dbReference type="Gene3D" id="2.30.290.10">
    <property type="entry name" value="BH3618-like"/>
    <property type="match status" value="1"/>
</dbReference>
<keyword evidence="2 4" id="KW-1005">Bacterial flagellum biogenesis</keyword>
<keyword evidence="6" id="KW-1185">Reference proteome</keyword>